<keyword evidence="2" id="KW-0805">Transcription regulation</keyword>
<dbReference type="OrthoDB" id="7620544at2"/>
<dbReference type="NCBIfam" id="TIGR02937">
    <property type="entry name" value="sigma70-ECF"/>
    <property type="match status" value="1"/>
</dbReference>
<dbReference type="GO" id="GO:0006352">
    <property type="term" value="P:DNA-templated transcription initiation"/>
    <property type="evidence" value="ECO:0007669"/>
    <property type="project" value="InterPro"/>
</dbReference>
<evidence type="ECO:0000256" key="1">
    <source>
        <dbReference type="ARBA" id="ARBA00010641"/>
    </source>
</evidence>
<dbReference type="InterPro" id="IPR013325">
    <property type="entry name" value="RNA_pol_sigma_r2"/>
</dbReference>
<organism evidence="7 8">
    <name type="scientific">Pelagerythrobacter aerophilus</name>
    <dbReference type="NCBI Taxonomy" id="2306995"/>
    <lineage>
        <taxon>Bacteria</taxon>
        <taxon>Pseudomonadati</taxon>
        <taxon>Pseudomonadota</taxon>
        <taxon>Alphaproteobacteria</taxon>
        <taxon>Sphingomonadales</taxon>
        <taxon>Erythrobacteraceae</taxon>
        <taxon>Pelagerythrobacter</taxon>
    </lineage>
</organism>
<dbReference type="SUPFAM" id="SSF88946">
    <property type="entry name" value="Sigma2 domain of RNA polymerase sigma factors"/>
    <property type="match status" value="1"/>
</dbReference>
<comment type="similarity">
    <text evidence="1">Belongs to the sigma-70 factor family. ECF subfamily.</text>
</comment>
<evidence type="ECO:0000259" key="6">
    <source>
        <dbReference type="Pfam" id="PF08281"/>
    </source>
</evidence>
<dbReference type="Gene3D" id="1.10.1740.10">
    <property type="match status" value="1"/>
</dbReference>
<evidence type="ECO:0000259" key="5">
    <source>
        <dbReference type="Pfam" id="PF04542"/>
    </source>
</evidence>
<accession>A0A418NIQ0</accession>
<dbReference type="SUPFAM" id="SSF88659">
    <property type="entry name" value="Sigma3 and sigma4 domains of RNA polymerase sigma factors"/>
    <property type="match status" value="1"/>
</dbReference>
<dbReference type="InterPro" id="IPR014284">
    <property type="entry name" value="RNA_pol_sigma-70_dom"/>
</dbReference>
<keyword evidence="3" id="KW-0731">Sigma factor</keyword>
<dbReference type="AlphaFoldDB" id="A0A418NIQ0"/>
<dbReference type="Pfam" id="PF04542">
    <property type="entry name" value="Sigma70_r2"/>
    <property type="match status" value="1"/>
</dbReference>
<dbReference type="InterPro" id="IPR039425">
    <property type="entry name" value="RNA_pol_sigma-70-like"/>
</dbReference>
<dbReference type="GO" id="GO:0016987">
    <property type="term" value="F:sigma factor activity"/>
    <property type="evidence" value="ECO:0007669"/>
    <property type="project" value="UniProtKB-KW"/>
</dbReference>
<dbReference type="EMBL" id="QXFK01000014">
    <property type="protein sequence ID" value="RIV79186.1"/>
    <property type="molecule type" value="Genomic_DNA"/>
</dbReference>
<gene>
    <name evidence="7" type="ORF">D2V04_04010</name>
</gene>
<evidence type="ECO:0000256" key="2">
    <source>
        <dbReference type="ARBA" id="ARBA00023015"/>
    </source>
</evidence>
<evidence type="ECO:0000256" key="4">
    <source>
        <dbReference type="ARBA" id="ARBA00023163"/>
    </source>
</evidence>
<dbReference type="Gene3D" id="1.10.10.10">
    <property type="entry name" value="Winged helix-like DNA-binding domain superfamily/Winged helix DNA-binding domain"/>
    <property type="match status" value="1"/>
</dbReference>
<feature type="domain" description="RNA polymerase sigma-70 region 2" evidence="5">
    <location>
        <begin position="107"/>
        <end position="173"/>
    </location>
</feature>
<reference evidence="7 8" key="1">
    <citation type="submission" date="2018-08" db="EMBL/GenBank/DDBJ databases">
        <title>Altererythrobacter sp.Ery1 and Ery12, the genome sequencing of novel strains in genus Alterythrobacter.</title>
        <authorList>
            <person name="Cheng H."/>
            <person name="Wu Y.-H."/>
            <person name="Fang C."/>
            <person name="Xu X.-W."/>
        </authorList>
    </citation>
    <scope>NUCLEOTIDE SEQUENCE [LARGE SCALE GENOMIC DNA]</scope>
    <source>
        <strain evidence="7 8">Ery1</strain>
    </source>
</reference>
<protein>
    <submittedName>
        <fullName evidence="7">Sigma-70 family RNA polymerase sigma factor</fullName>
    </submittedName>
</protein>
<dbReference type="InterPro" id="IPR007627">
    <property type="entry name" value="RNA_pol_sigma70_r2"/>
</dbReference>
<keyword evidence="4" id="KW-0804">Transcription</keyword>
<name>A0A418NIQ0_9SPHN</name>
<proteinExistence type="inferred from homology"/>
<dbReference type="RefSeq" id="WP_119512019.1">
    <property type="nucleotide sequence ID" value="NZ_QXFK01000014.1"/>
</dbReference>
<evidence type="ECO:0000256" key="3">
    <source>
        <dbReference type="ARBA" id="ARBA00023082"/>
    </source>
</evidence>
<feature type="domain" description="RNA polymerase sigma factor 70 region 4 type 2" evidence="6">
    <location>
        <begin position="203"/>
        <end position="254"/>
    </location>
</feature>
<keyword evidence="8" id="KW-1185">Reference proteome</keyword>
<evidence type="ECO:0000313" key="7">
    <source>
        <dbReference type="EMBL" id="RIV79186.1"/>
    </source>
</evidence>
<dbReference type="Proteomes" id="UP000285092">
    <property type="component" value="Unassembled WGS sequence"/>
</dbReference>
<dbReference type="InterPro" id="IPR013324">
    <property type="entry name" value="RNA_pol_sigma_r3/r4-like"/>
</dbReference>
<dbReference type="PANTHER" id="PTHR43133:SF63">
    <property type="entry name" value="RNA POLYMERASE SIGMA FACTOR FECI-RELATED"/>
    <property type="match status" value="1"/>
</dbReference>
<dbReference type="InterPro" id="IPR013249">
    <property type="entry name" value="RNA_pol_sigma70_r4_t2"/>
</dbReference>
<sequence>MLTTHRAKQAHDAGLENPLEQLTNFQPSGRVAAAHVQACSLKAAAHSQVCSRHPAFGRLVAQRGRGSMAMDYDDNSTLGSRGIAPGDPLPPDNWHGHGARARAAAVYREEHPRLVRFIKARVPAQDVGDLIQECFRRFMASSAYPRVLAQQPGPYLFRTARNLLAERGRSDARRMAAHHTSYEEPEIAGPDPHAALEARDEMRRVGEALGRLRPKTRDIFLMHRIDGLTYEEIASQMGMSVKGVEKQIAKALRAVRRARSRHP</sequence>
<dbReference type="GO" id="GO:0003677">
    <property type="term" value="F:DNA binding"/>
    <property type="evidence" value="ECO:0007669"/>
    <property type="project" value="InterPro"/>
</dbReference>
<dbReference type="CDD" id="cd06171">
    <property type="entry name" value="Sigma70_r4"/>
    <property type="match status" value="1"/>
</dbReference>
<comment type="caution">
    <text evidence="7">The sequence shown here is derived from an EMBL/GenBank/DDBJ whole genome shotgun (WGS) entry which is preliminary data.</text>
</comment>
<dbReference type="PANTHER" id="PTHR43133">
    <property type="entry name" value="RNA POLYMERASE ECF-TYPE SIGMA FACTO"/>
    <property type="match status" value="1"/>
</dbReference>
<dbReference type="Pfam" id="PF08281">
    <property type="entry name" value="Sigma70_r4_2"/>
    <property type="match status" value="1"/>
</dbReference>
<dbReference type="InterPro" id="IPR036388">
    <property type="entry name" value="WH-like_DNA-bd_sf"/>
</dbReference>
<evidence type="ECO:0000313" key="8">
    <source>
        <dbReference type="Proteomes" id="UP000285092"/>
    </source>
</evidence>